<organism evidence="1 2">
    <name type="scientific">Gordonia otitidis (strain DSM 44809 / CCUG 52243 / JCM 12355 / NBRC 100426 / IFM 10032)</name>
    <dbReference type="NCBI Taxonomy" id="1108044"/>
    <lineage>
        <taxon>Bacteria</taxon>
        <taxon>Bacillati</taxon>
        <taxon>Actinomycetota</taxon>
        <taxon>Actinomycetes</taxon>
        <taxon>Mycobacteriales</taxon>
        <taxon>Gordoniaceae</taxon>
        <taxon>Gordonia</taxon>
    </lineage>
</organism>
<dbReference type="GO" id="GO:0010124">
    <property type="term" value="P:phenylacetate catabolic process"/>
    <property type="evidence" value="ECO:0007669"/>
    <property type="project" value="InterPro"/>
</dbReference>
<proteinExistence type="predicted"/>
<protein>
    <submittedName>
        <fullName evidence="1">Phenylacetate-CoA oxygenase subunit PaaI</fullName>
    </submittedName>
</protein>
<sequence>MTDHDNAYQGLVDTHDIPEDQHGQWAFGTSFDDPLAGVDTTVPDDVDTAALGRYCLMLGDDALVAAQRLTEWTTHAPELEEEVAIANVALDLLGQTRLLFARAAAADASLVPFVTPTSPAPPEDALAFFRDENDFRNVRIVEIENGDFAQSMAWLTILSAWRLALFARLRDSRDPVLAAVARKGVKELTYHRDYAARWMVTFGCGTDESRRRLIEGLERIWPYVNELFEPTADELELAAVGVGVDPRTVRMEFDDVLEHIFSAAEVDAPETATAGRLGGRAGRDGAHTEFLGHLLAEMQSVARAHPEASW</sequence>
<evidence type="ECO:0000313" key="1">
    <source>
        <dbReference type="EMBL" id="GAB34055.1"/>
    </source>
</evidence>
<dbReference type="PANTHER" id="PTHR30458:SF0">
    <property type="entry name" value="1,2-PHENYLACETYL-COA EPOXIDASE, SUBUNIT C"/>
    <property type="match status" value="1"/>
</dbReference>
<dbReference type="RefSeq" id="WP_007238294.1">
    <property type="nucleotide sequence ID" value="NZ_BAFB01000091.1"/>
</dbReference>
<dbReference type="STRING" id="1108044.GOOTI_091_00510"/>
<dbReference type="OrthoDB" id="9789947at2"/>
<dbReference type="GO" id="GO:0005829">
    <property type="term" value="C:cytosol"/>
    <property type="evidence" value="ECO:0007669"/>
    <property type="project" value="TreeGrafter"/>
</dbReference>
<accession>H5TKP7</accession>
<dbReference type="EMBL" id="BAFB01000091">
    <property type="protein sequence ID" value="GAB34055.1"/>
    <property type="molecule type" value="Genomic_DNA"/>
</dbReference>
<dbReference type="InterPro" id="IPR009078">
    <property type="entry name" value="Ferritin-like_SF"/>
</dbReference>
<dbReference type="PANTHER" id="PTHR30458">
    <property type="entry name" value="PHENYLACETIC ACID DEGRADATION PROTEIN PAA"/>
    <property type="match status" value="1"/>
</dbReference>
<dbReference type="InterPro" id="IPR011882">
    <property type="entry name" value="PaaC"/>
</dbReference>
<dbReference type="Gene3D" id="1.20.1260.10">
    <property type="match status" value="1"/>
</dbReference>
<dbReference type="Proteomes" id="UP000005038">
    <property type="component" value="Unassembled WGS sequence"/>
</dbReference>
<dbReference type="Pfam" id="PF05138">
    <property type="entry name" value="PaaA_PaaC"/>
    <property type="match status" value="1"/>
</dbReference>
<dbReference type="InterPro" id="IPR052703">
    <property type="entry name" value="Aromatic_CoA_ox/epox"/>
</dbReference>
<gene>
    <name evidence="1" type="primary">paaI</name>
    <name evidence="1" type="ORF">GOOTI_091_00510</name>
</gene>
<dbReference type="NCBIfam" id="TIGR02158">
    <property type="entry name" value="PA_CoA_Oxy3"/>
    <property type="match status" value="1"/>
</dbReference>
<comment type="caution">
    <text evidence="1">The sequence shown here is derived from an EMBL/GenBank/DDBJ whole genome shotgun (WGS) entry which is preliminary data.</text>
</comment>
<evidence type="ECO:0000313" key="2">
    <source>
        <dbReference type="Proteomes" id="UP000005038"/>
    </source>
</evidence>
<dbReference type="InterPro" id="IPR012347">
    <property type="entry name" value="Ferritin-like"/>
</dbReference>
<name>H5TKP7_GORO1</name>
<dbReference type="InterPro" id="IPR007814">
    <property type="entry name" value="PaaA_PaaC"/>
</dbReference>
<reference evidence="1" key="1">
    <citation type="submission" date="2012-02" db="EMBL/GenBank/DDBJ databases">
        <title>Whole genome shotgun sequence of Gordonia otitidis NBRC 100426.</title>
        <authorList>
            <person name="Yoshida I."/>
            <person name="Hosoyama A."/>
            <person name="Tsuchikane K."/>
            <person name="Katsumata H."/>
            <person name="Yamazaki S."/>
            <person name="Fujita N."/>
        </authorList>
    </citation>
    <scope>NUCLEOTIDE SEQUENCE [LARGE SCALE GENOMIC DNA]</scope>
    <source>
        <strain evidence="1">NBRC 100426</strain>
    </source>
</reference>
<dbReference type="SUPFAM" id="SSF47240">
    <property type="entry name" value="Ferritin-like"/>
    <property type="match status" value="1"/>
</dbReference>
<keyword evidence="2" id="KW-1185">Reference proteome</keyword>
<dbReference type="AlphaFoldDB" id="H5TKP7"/>